<dbReference type="Pfam" id="PF00583">
    <property type="entry name" value="Acetyltransf_1"/>
    <property type="match status" value="1"/>
</dbReference>
<evidence type="ECO:0000313" key="3">
    <source>
        <dbReference type="Proteomes" id="UP000031307"/>
    </source>
</evidence>
<accession>A0A0C1ELX4</accession>
<reference evidence="2 3" key="1">
    <citation type="journal article" date="2014" name="Mol. Biol. Evol.">
        <title>Massive expansion of Ubiquitination-related gene families within the Chlamydiae.</title>
        <authorList>
            <person name="Domman D."/>
            <person name="Collingro A."/>
            <person name="Lagkouvardos I."/>
            <person name="Gehre L."/>
            <person name="Weinmaier T."/>
            <person name="Rattei T."/>
            <person name="Subtil A."/>
            <person name="Horn M."/>
        </authorList>
    </citation>
    <scope>NUCLEOTIDE SEQUENCE [LARGE SCALE GENOMIC DNA]</scope>
    <source>
        <strain evidence="2 3">OEW1</strain>
    </source>
</reference>
<dbReference type="GO" id="GO:0016747">
    <property type="term" value="F:acyltransferase activity, transferring groups other than amino-acyl groups"/>
    <property type="evidence" value="ECO:0007669"/>
    <property type="project" value="InterPro"/>
</dbReference>
<dbReference type="SUPFAM" id="SSF55729">
    <property type="entry name" value="Acyl-CoA N-acyltransferases (Nat)"/>
    <property type="match status" value="1"/>
</dbReference>
<dbReference type="EMBL" id="JSAM01000077">
    <property type="protein sequence ID" value="KIA77419.1"/>
    <property type="molecule type" value="Genomic_DNA"/>
</dbReference>
<dbReference type="PROSITE" id="PS51186">
    <property type="entry name" value="GNAT"/>
    <property type="match status" value="1"/>
</dbReference>
<dbReference type="AlphaFoldDB" id="A0A0C1ELX4"/>
<dbReference type="Gene3D" id="3.40.630.30">
    <property type="match status" value="1"/>
</dbReference>
<name>A0A0C1ELX4_9BACT</name>
<evidence type="ECO:0000259" key="1">
    <source>
        <dbReference type="PROSITE" id="PS51186"/>
    </source>
</evidence>
<dbReference type="PATRIC" id="fig|83552.4.peg.1424"/>
<protein>
    <recommendedName>
        <fullName evidence="1">N-acetyltransferase domain-containing protein</fullName>
    </recommendedName>
</protein>
<evidence type="ECO:0000313" key="2">
    <source>
        <dbReference type="EMBL" id="KIA77419.1"/>
    </source>
</evidence>
<dbReference type="InterPro" id="IPR000182">
    <property type="entry name" value="GNAT_dom"/>
</dbReference>
<organism evidence="2 3">
    <name type="scientific">Parachlamydia acanthamoebae</name>
    <dbReference type="NCBI Taxonomy" id="83552"/>
    <lineage>
        <taxon>Bacteria</taxon>
        <taxon>Pseudomonadati</taxon>
        <taxon>Chlamydiota</taxon>
        <taxon>Chlamydiia</taxon>
        <taxon>Parachlamydiales</taxon>
        <taxon>Parachlamydiaceae</taxon>
        <taxon>Parachlamydia</taxon>
    </lineage>
</organism>
<dbReference type="Proteomes" id="UP000031307">
    <property type="component" value="Unassembled WGS sequence"/>
</dbReference>
<dbReference type="CDD" id="cd04301">
    <property type="entry name" value="NAT_SF"/>
    <property type="match status" value="1"/>
</dbReference>
<comment type="caution">
    <text evidence="2">The sequence shown here is derived from an EMBL/GenBank/DDBJ whole genome shotgun (WGS) entry which is preliminary data.</text>
</comment>
<dbReference type="InterPro" id="IPR016181">
    <property type="entry name" value="Acyl_CoA_acyltransferase"/>
</dbReference>
<feature type="domain" description="N-acetyltransferase" evidence="1">
    <location>
        <begin position="15"/>
        <end position="179"/>
    </location>
</feature>
<sequence length="187" mass="21576">MFTQFLAFSGVLMNMTISKASLDDWQTVQNLARFYVYDMARYCGFLPGWETPPNGLYTCDDLSSYFTDSDRYSFLIKVDHELAGFVLINKVGSIPEVDWNMGEFFVISKFQGKGVGRTAAEQIFMQFPGLWEVMQIPENKGAIAFWNKVIQRYTNGHFMHTQTLIPKPIAHIMEVLRFDSLLNFNHL</sequence>
<gene>
    <name evidence="2" type="ORF">DB43_GH00020</name>
</gene>
<proteinExistence type="predicted"/>